<protein>
    <submittedName>
        <fullName evidence="1">Uncharacterized protein</fullName>
    </submittedName>
</protein>
<reference evidence="2" key="1">
    <citation type="submission" date="2016-10" db="EMBL/GenBank/DDBJ databases">
        <authorList>
            <person name="Varghese N."/>
            <person name="Submissions S."/>
        </authorList>
    </citation>
    <scope>NUCLEOTIDE SEQUENCE [LARGE SCALE GENOMIC DNA]</scope>
    <source>
        <strain evidence="2">DSM 22002</strain>
    </source>
</reference>
<dbReference type="OrthoDB" id="5125454at2"/>
<dbReference type="Proteomes" id="UP000198822">
    <property type="component" value="Chromosome I"/>
</dbReference>
<dbReference type="AlphaFoldDB" id="A0A1G8AZE5"/>
<evidence type="ECO:0000313" key="1">
    <source>
        <dbReference type="EMBL" id="SDH26359.1"/>
    </source>
</evidence>
<accession>A0A1G8AZE5</accession>
<proteinExistence type="predicted"/>
<name>A0A1G8AZE5_9MICO</name>
<dbReference type="STRING" id="399736.SAMN04489720_0593"/>
<dbReference type="EMBL" id="LT629695">
    <property type="protein sequence ID" value="SDH26359.1"/>
    <property type="molecule type" value="Genomic_DNA"/>
</dbReference>
<organism evidence="1 2">
    <name type="scientific">Agrococcus jejuensis</name>
    <dbReference type="NCBI Taxonomy" id="399736"/>
    <lineage>
        <taxon>Bacteria</taxon>
        <taxon>Bacillati</taxon>
        <taxon>Actinomycetota</taxon>
        <taxon>Actinomycetes</taxon>
        <taxon>Micrococcales</taxon>
        <taxon>Microbacteriaceae</taxon>
        <taxon>Agrococcus</taxon>
    </lineage>
</organism>
<sequence length="132" mass="14789">MATYDEWKAARIEAEAKAVAAAQAAGTQAIVTALGEGLWLVSVAGVSRGTVRRIVVQGTERFEARLRHIDPGHGTRIGEYFELAKAVAALRAEVPRFVGRDPFKELTNYVSRDQMRERTERMRQQRRAGRYS</sequence>
<keyword evidence="2" id="KW-1185">Reference proteome</keyword>
<gene>
    <name evidence="1" type="ORF">SAMN04489720_0593</name>
</gene>
<dbReference type="RefSeq" id="WP_092502299.1">
    <property type="nucleotide sequence ID" value="NZ_LT629695.1"/>
</dbReference>
<evidence type="ECO:0000313" key="2">
    <source>
        <dbReference type="Proteomes" id="UP000198822"/>
    </source>
</evidence>